<gene>
    <name evidence="1" type="ORF">IAD41_04255</name>
</gene>
<evidence type="ECO:0000313" key="1">
    <source>
        <dbReference type="EMBL" id="HIS82799.1"/>
    </source>
</evidence>
<name>A0A9D1FVC4_9BACT</name>
<keyword evidence="1" id="KW-0489">Methyltransferase</keyword>
<feature type="non-terminal residue" evidence="1">
    <location>
        <position position="34"/>
    </location>
</feature>
<accession>A0A9D1FVC4</accession>
<organism evidence="1 2">
    <name type="scientific">Candidatus Scatenecus faecavium</name>
    <dbReference type="NCBI Taxonomy" id="2840915"/>
    <lineage>
        <taxon>Bacteria</taxon>
        <taxon>Candidatus Scatenecus</taxon>
    </lineage>
</organism>
<dbReference type="Gene3D" id="3.40.50.150">
    <property type="entry name" value="Vaccinia Virus protein VP39"/>
    <property type="match status" value="1"/>
</dbReference>
<evidence type="ECO:0000313" key="2">
    <source>
        <dbReference type="Proteomes" id="UP000824139"/>
    </source>
</evidence>
<reference evidence="1" key="2">
    <citation type="journal article" date="2021" name="PeerJ">
        <title>Extensive microbial diversity within the chicken gut microbiome revealed by metagenomics and culture.</title>
        <authorList>
            <person name="Gilroy R."/>
            <person name="Ravi A."/>
            <person name="Getino M."/>
            <person name="Pursley I."/>
            <person name="Horton D.L."/>
            <person name="Alikhan N.F."/>
            <person name="Baker D."/>
            <person name="Gharbi K."/>
            <person name="Hall N."/>
            <person name="Watson M."/>
            <person name="Adriaenssens E.M."/>
            <person name="Foster-Nyarko E."/>
            <person name="Jarju S."/>
            <person name="Secka A."/>
            <person name="Antonio M."/>
            <person name="Oren A."/>
            <person name="Chaudhuri R.R."/>
            <person name="La Ragione R."/>
            <person name="Hildebrand F."/>
            <person name="Pallen M.J."/>
        </authorList>
    </citation>
    <scope>NUCLEOTIDE SEQUENCE</scope>
    <source>
        <strain evidence="1">CHK152-2994</strain>
    </source>
</reference>
<reference evidence="1" key="1">
    <citation type="submission" date="2020-10" db="EMBL/GenBank/DDBJ databases">
        <authorList>
            <person name="Gilroy R."/>
        </authorList>
    </citation>
    <scope>NUCLEOTIDE SEQUENCE</scope>
    <source>
        <strain evidence="1">CHK152-2994</strain>
    </source>
</reference>
<sequence>MYELYPYFTNDGSVGLFSPEADDIYHSTYGALTE</sequence>
<dbReference type="GO" id="GO:0008168">
    <property type="term" value="F:methyltransferase activity"/>
    <property type="evidence" value="ECO:0007669"/>
    <property type="project" value="UniProtKB-KW"/>
</dbReference>
<dbReference type="GO" id="GO:0032259">
    <property type="term" value="P:methylation"/>
    <property type="evidence" value="ECO:0007669"/>
    <property type="project" value="UniProtKB-KW"/>
</dbReference>
<dbReference type="EMBL" id="DVJO01000090">
    <property type="protein sequence ID" value="HIS82799.1"/>
    <property type="molecule type" value="Genomic_DNA"/>
</dbReference>
<dbReference type="AlphaFoldDB" id="A0A9D1FVC4"/>
<dbReference type="InterPro" id="IPR029063">
    <property type="entry name" value="SAM-dependent_MTases_sf"/>
</dbReference>
<protein>
    <submittedName>
        <fullName evidence="1">SAM-dependent methyltransferase</fullName>
    </submittedName>
</protein>
<keyword evidence="1" id="KW-0808">Transferase</keyword>
<comment type="caution">
    <text evidence="1">The sequence shown here is derived from an EMBL/GenBank/DDBJ whole genome shotgun (WGS) entry which is preliminary data.</text>
</comment>
<proteinExistence type="predicted"/>
<dbReference type="Proteomes" id="UP000824139">
    <property type="component" value="Unassembled WGS sequence"/>
</dbReference>